<sequence>MFYEVKVFDSQGHLKKVISSKKLSSRFWRNQDNTTSYYEEGHAKSEEWGARGNMKAEKVSLNGAALKVQV</sequence>
<evidence type="ECO:0000313" key="1">
    <source>
        <dbReference type="EMBL" id="SVC22349.1"/>
    </source>
</evidence>
<dbReference type="AlphaFoldDB" id="A0A382KDV1"/>
<protein>
    <submittedName>
        <fullName evidence="1">Uncharacterized protein</fullName>
    </submittedName>
</protein>
<organism evidence="1">
    <name type="scientific">marine metagenome</name>
    <dbReference type="NCBI Taxonomy" id="408172"/>
    <lineage>
        <taxon>unclassified sequences</taxon>
        <taxon>metagenomes</taxon>
        <taxon>ecological metagenomes</taxon>
    </lineage>
</organism>
<accession>A0A382KDV1</accession>
<gene>
    <name evidence="1" type="ORF">METZ01_LOCUS275203</name>
</gene>
<proteinExistence type="predicted"/>
<reference evidence="1" key="1">
    <citation type="submission" date="2018-05" db="EMBL/GenBank/DDBJ databases">
        <authorList>
            <person name="Lanie J.A."/>
            <person name="Ng W.-L."/>
            <person name="Kazmierczak K.M."/>
            <person name="Andrzejewski T.M."/>
            <person name="Davidsen T.M."/>
            <person name="Wayne K.J."/>
            <person name="Tettelin H."/>
            <person name="Glass J.I."/>
            <person name="Rusch D."/>
            <person name="Podicherti R."/>
            <person name="Tsui H.-C.T."/>
            <person name="Winkler M.E."/>
        </authorList>
    </citation>
    <scope>NUCLEOTIDE SEQUENCE</scope>
</reference>
<name>A0A382KDV1_9ZZZZ</name>
<dbReference type="EMBL" id="UINC01079900">
    <property type="protein sequence ID" value="SVC22349.1"/>
    <property type="molecule type" value="Genomic_DNA"/>
</dbReference>